<dbReference type="NCBIfam" id="TIGR01554">
    <property type="entry name" value="major_cap_HK97"/>
    <property type="match status" value="1"/>
</dbReference>
<dbReference type="InterPro" id="IPR024455">
    <property type="entry name" value="Phage_capsid"/>
</dbReference>
<keyword evidence="4" id="KW-1185">Reference proteome</keyword>
<evidence type="ECO:0000256" key="1">
    <source>
        <dbReference type="ARBA" id="ARBA00004328"/>
    </source>
</evidence>
<dbReference type="EMBL" id="BAAAVS010000001">
    <property type="protein sequence ID" value="GAA3022426.1"/>
    <property type="molecule type" value="Genomic_DNA"/>
</dbReference>
<gene>
    <name evidence="3" type="ORF">GCM10010528_00630</name>
</gene>
<proteinExistence type="predicted"/>
<evidence type="ECO:0000313" key="4">
    <source>
        <dbReference type="Proteomes" id="UP001501035"/>
    </source>
</evidence>
<evidence type="ECO:0000313" key="3">
    <source>
        <dbReference type="EMBL" id="GAA3022426.1"/>
    </source>
</evidence>
<protein>
    <submittedName>
        <fullName evidence="3">Phage major capsid protein</fullName>
    </submittedName>
</protein>
<organism evidence="3 4">
    <name type="scientific">Gordonia defluvii</name>
    <dbReference type="NCBI Taxonomy" id="283718"/>
    <lineage>
        <taxon>Bacteria</taxon>
        <taxon>Bacillati</taxon>
        <taxon>Actinomycetota</taxon>
        <taxon>Actinomycetes</taxon>
        <taxon>Mycobacteriales</taxon>
        <taxon>Gordoniaceae</taxon>
        <taxon>Gordonia</taxon>
    </lineage>
</organism>
<dbReference type="SUPFAM" id="SSF56563">
    <property type="entry name" value="Major capsid protein gp5"/>
    <property type="match status" value="1"/>
</dbReference>
<reference evidence="4" key="1">
    <citation type="journal article" date="2019" name="Int. J. Syst. Evol. Microbiol.">
        <title>The Global Catalogue of Microorganisms (GCM) 10K type strain sequencing project: providing services to taxonomists for standard genome sequencing and annotation.</title>
        <authorList>
            <consortium name="The Broad Institute Genomics Platform"/>
            <consortium name="The Broad Institute Genome Sequencing Center for Infectious Disease"/>
            <person name="Wu L."/>
            <person name="Ma J."/>
        </authorList>
    </citation>
    <scope>NUCLEOTIDE SEQUENCE [LARGE SCALE GENOMIC DNA]</scope>
    <source>
        <strain evidence="4">JCM 14234</strain>
    </source>
</reference>
<sequence length="460" mass="48851">MVTLSAEVDELSARDNLTSAQEDRLRAIYAEQVRLRDQILGDDASRTERARALTAGVTSGRYRVDGSGIADDSGESRTPIRDAAMRQLDCQVSRGTLAARGAETVEHLMTTGPAGWQSWTTRWARDAGSDAYRSAFAKLLAGDQGHLTWTPEEADAYRTVAALQTEQRAMSLTDANGGYMVPLNLDPAIMLTGNGSTNPLRQIARVVQTTSETWQGVTSAGVTAEWKAEAAEVTDNSPTLEGPSIPVRKASAFVPVSFEAEGDALNLMQELGVLLHCAADQLTATAYTTGNGTTQPKGLITALASTASVVPGTGSEALAAADAYTLQNALPPRFQANASWQANLSILNIFRQFETTAGALKFPDLHTAPPTMLGRAVHENSNMDGAINPAATEANHVLVYGDPQQFIIADRVGSTVELVPHLFGQNGLPTGQRGVLLWFRTGSDVATVNGFRVLNVATAA</sequence>
<dbReference type="Pfam" id="PF05065">
    <property type="entry name" value="Phage_capsid"/>
    <property type="match status" value="1"/>
</dbReference>
<name>A0ABP6KVC3_9ACTN</name>
<comment type="subcellular location">
    <subcellularLocation>
        <location evidence="1">Virion</location>
    </subcellularLocation>
</comment>
<evidence type="ECO:0000259" key="2">
    <source>
        <dbReference type="Pfam" id="PF05065"/>
    </source>
</evidence>
<dbReference type="RefSeq" id="WP_344716182.1">
    <property type="nucleotide sequence ID" value="NZ_BAAAVS010000001.1"/>
</dbReference>
<feature type="domain" description="Phage capsid-like C-terminal" evidence="2">
    <location>
        <begin position="177"/>
        <end position="455"/>
    </location>
</feature>
<dbReference type="Proteomes" id="UP001501035">
    <property type="component" value="Unassembled WGS sequence"/>
</dbReference>
<dbReference type="InterPro" id="IPR054612">
    <property type="entry name" value="Phage_capsid-like_C"/>
</dbReference>
<accession>A0ABP6KVC3</accession>
<comment type="caution">
    <text evidence="3">The sequence shown here is derived from an EMBL/GenBank/DDBJ whole genome shotgun (WGS) entry which is preliminary data.</text>
</comment>